<dbReference type="Proteomes" id="UP000245626">
    <property type="component" value="Unassembled WGS sequence"/>
</dbReference>
<evidence type="ECO:0000313" key="1">
    <source>
        <dbReference type="EMBL" id="PWN48321.1"/>
    </source>
</evidence>
<keyword evidence="2" id="KW-1185">Reference proteome</keyword>
<dbReference type="EMBL" id="KZ820226">
    <property type="protein sequence ID" value="PWN48321.1"/>
    <property type="molecule type" value="Genomic_DNA"/>
</dbReference>
<protein>
    <submittedName>
        <fullName evidence="1">Aldehyde dehydrogenase</fullName>
    </submittedName>
</protein>
<proteinExistence type="predicted"/>
<reference evidence="1 2" key="1">
    <citation type="journal article" date="2018" name="Mol. Biol. Evol.">
        <title>Broad Genomic Sampling Reveals a Smut Pathogenic Ancestry of the Fungal Clade Ustilaginomycotina.</title>
        <authorList>
            <person name="Kijpornyongpan T."/>
            <person name="Mondo S.J."/>
            <person name="Barry K."/>
            <person name="Sandor L."/>
            <person name="Lee J."/>
            <person name="Lipzen A."/>
            <person name="Pangilinan J."/>
            <person name="LaButti K."/>
            <person name="Hainaut M."/>
            <person name="Henrissat B."/>
            <person name="Grigoriev I.V."/>
            <person name="Spatafora J.W."/>
            <person name="Aime M.C."/>
        </authorList>
    </citation>
    <scope>NUCLEOTIDE SEQUENCE [LARGE SCALE GENOMIC DNA]</scope>
    <source>
        <strain evidence="1 2">SA 807</strain>
    </source>
</reference>
<evidence type="ECO:0000313" key="2">
    <source>
        <dbReference type="Proteomes" id="UP000245626"/>
    </source>
</evidence>
<organism evidence="1 2">
    <name type="scientific">Violaceomyces palustris</name>
    <dbReference type="NCBI Taxonomy" id="1673888"/>
    <lineage>
        <taxon>Eukaryota</taxon>
        <taxon>Fungi</taxon>
        <taxon>Dikarya</taxon>
        <taxon>Basidiomycota</taxon>
        <taxon>Ustilaginomycotina</taxon>
        <taxon>Ustilaginomycetes</taxon>
        <taxon>Violaceomycetales</taxon>
        <taxon>Violaceomycetaceae</taxon>
        <taxon>Violaceomyces</taxon>
    </lineage>
</organism>
<accession>A0ACD0NR92</accession>
<gene>
    <name evidence="1" type="ORF">IE53DRAFT_389488</name>
</gene>
<sequence length="526" mass="56340">MFPTPVGATQPPPLEKVETRLFINGEFVQATGAPSYPLHNPVNGSYLLSVPSASRQDVETAYQAANRAQPGWHSLGAQVWCSLFLKLASLLRENSARLVALESMVMGKPSTAADALRTAPMIENLAGQAIVNHGESSITTSGQMGVSLLVPYGVTAAIVPWNTPILLTLAKLAPALLAGNTMIVKPSERSPLSVIMLAKLFQEAGFPPGVFNIVNGGEEVGTMLSTHPGIRKIAFTGSVETGKKVARASAESNLKNLVLELGGKNPAVIFDDADLEQAVSATEFSLVYNAGQVCMANSRILVQQGIADRFIEAFVQKFTARVPGDPFATGTVIGPLVDRRAYDSVMDYIDEARASGAKVIDARISGAGGSERRDLGRTLPRQAKRRDGSGFEDGGYFVLPTVILDLPNDTRAAKEEIFGPVVEIKTFPSSASGEETLAPELVDRLNEMANSQEYGLYASVFTRSLSTAMKMARLLEAGTVAINQSSPTILTDMPFGGFKQSGWGREFGKESIERWSLTRTVLFKLD</sequence>
<name>A0ACD0NR92_9BASI</name>